<dbReference type="EMBL" id="LCZI01000495">
    <property type="protein sequence ID" value="KKZ66424.1"/>
    <property type="molecule type" value="Genomic_DNA"/>
</dbReference>
<reference evidence="4" key="1">
    <citation type="journal article" date="2015" name="PLoS Genet.">
        <title>The dynamic genome and transcriptome of the human fungal pathogen Blastomyces and close relative Emmonsia.</title>
        <authorList>
            <person name="Munoz J.F."/>
            <person name="Gauthier G.M."/>
            <person name="Desjardins C.A."/>
            <person name="Gallo J.E."/>
            <person name="Holder J."/>
            <person name="Sullivan T.D."/>
            <person name="Marty A.J."/>
            <person name="Carmen J.C."/>
            <person name="Chen Z."/>
            <person name="Ding L."/>
            <person name="Gujja S."/>
            <person name="Magrini V."/>
            <person name="Misas E."/>
            <person name="Mitreva M."/>
            <person name="Priest M."/>
            <person name="Saif S."/>
            <person name="Whiston E.A."/>
            <person name="Young S."/>
            <person name="Zeng Q."/>
            <person name="Goldman W.E."/>
            <person name="Mardis E.R."/>
            <person name="Taylor J.W."/>
            <person name="McEwen J.G."/>
            <person name="Clay O.K."/>
            <person name="Klein B.S."/>
            <person name="Cuomo C.A."/>
        </authorList>
    </citation>
    <scope>NUCLEOTIDE SEQUENCE [LARGE SCALE GENOMIC DNA]</scope>
    <source>
        <strain evidence="4">UAMH 3008</strain>
    </source>
</reference>
<feature type="region of interest" description="Disordered" evidence="1">
    <location>
        <begin position="1"/>
        <end position="26"/>
    </location>
</feature>
<sequence length="474" mass="51938">MPGAHIPDRSAYAQEIPPKQHLSEGESEIDDGIELQANGSVAYPGLEVDQRTPILHEKEVARYQGPEVVPATAISSSPDRGRWRTRWIIIGCILIITVIAVAVLVPVGLLVIGKKEKGSEEPVIANEPLGSPSGPSPPSKDGVLKGTRLASMDPRTDGDIFVYYQNGDGSLRYISMSPTRVWQGSRILPVDDAMIGTPLAATYTVSNGSTTWWLFYVDASNVIQNIYSHHNPADWQKGNVGDKRYTVPAQSSIAFTVARGRTYDSKIKDLGGGLTLFTSDADGRVHEYIYNDDDASWSVGFTFANTNGYGGASIWSQNNEAYLFTLSNTQLIDIWWRDYNDSDSDSAGQNAAWHLGTSSNAAVMGNTSMCGQFAFAYQGANGEIRGSNFTTPTKPGLMRWDTAYDISDNDAMDNSALSCWYFFPPNGDGTPKQNTMFHVFYQSKGGEIREAKRYWEADNATVPGTWQHGNVPIR</sequence>
<dbReference type="OrthoDB" id="4187517at2759"/>
<keyword evidence="2" id="KW-0472">Membrane</keyword>
<dbReference type="Gene3D" id="2.120.10.70">
    <property type="entry name" value="Fucose-specific lectin"/>
    <property type="match status" value="1"/>
</dbReference>
<evidence type="ECO:0000256" key="2">
    <source>
        <dbReference type="SAM" id="Phobius"/>
    </source>
</evidence>
<comment type="caution">
    <text evidence="3">The sequence shown here is derived from an EMBL/GenBank/DDBJ whole genome shotgun (WGS) entry which is preliminary data.</text>
</comment>
<feature type="transmembrane region" description="Helical" evidence="2">
    <location>
        <begin position="87"/>
        <end position="112"/>
    </location>
</feature>
<dbReference type="Proteomes" id="UP000034164">
    <property type="component" value="Unassembled WGS sequence"/>
</dbReference>
<keyword evidence="2" id="KW-1133">Transmembrane helix</keyword>
<organism evidence="3 4">
    <name type="scientific">[Emmonsia] crescens</name>
    <dbReference type="NCBI Taxonomy" id="73230"/>
    <lineage>
        <taxon>Eukaryota</taxon>
        <taxon>Fungi</taxon>
        <taxon>Dikarya</taxon>
        <taxon>Ascomycota</taxon>
        <taxon>Pezizomycotina</taxon>
        <taxon>Eurotiomycetes</taxon>
        <taxon>Eurotiomycetidae</taxon>
        <taxon>Onygenales</taxon>
        <taxon>Ajellomycetaceae</taxon>
        <taxon>Emergomyces</taxon>
    </lineage>
</organism>
<dbReference type="SUPFAM" id="SSF89372">
    <property type="entry name" value="Fucose-specific lectin"/>
    <property type="match status" value="1"/>
</dbReference>
<evidence type="ECO:0000313" key="4">
    <source>
        <dbReference type="Proteomes" id="UP000034164"/>
    </source>
</evidence>
<protein>
    <recommendedName>
        <fullName evidence="5">Fucose-specific lectin</fullName>
    </recommendedName>
</protein>
<evidence type="ECO:0000256" key="1">
    <source>
        <dbReference type="SAM" id="MobiDB-lite"/>
    </source>
</evidence>
<dbReference type="VEuPathDB" id="FungiDB:EMCG_07852"/>
<dbReference type="AlphaFoldDB" id="A0A0G2J551"/>
<gene>
    <name evidence="3" type="ORF">EMCG_07852</name>
</gene>
<feature type="region of interest" description="Disordered" evidence="1">
    <location>
        <begin position="123"/>
        <end position="145"/>
    </location>
</feature>
<keyword evidence="2" id="KW-0812">Transmembrane</keyword>
<evidence type="ECO:0000313" key="3">
    <source>
        <dbReference type="EMBL" id="KKZ66424.1"/>
    </source>
</evidence>
<accession>A0A0G2J551</accession>
<proteinExistence type="predicted"/>
<name>A0A0G2J551_9EURO</name>
<evidence type="ECO:0008006" key="5">
    <source>
        <dbReference type="Google" id="ProtNLM"/>
    </source>
</evidence>